<accession>W1J3Q6</accession>
<gene>
    <name evidence="1" type="ORF">XSR1_40118</name>
</gene>
<protein>
    <submittedName>
        <fullName evidence="1">Uncharacterized protein</fullName>
    </submittedName>
</protein>
<organism evidence="1 2">
    <name type="scientific">Xenorhabdus szentirmaii DSM 16338</name>
    <dbReference type="NCBI Taxonomy" id="1427518"/>
    <lineage>
        <taxon>Bacteria</taxon>
        <taxon>Pseudomonadati</taxon>
        <taxon>Pseudomonadota</taxon>
        <taxon>Gammaproteobacteria</taxon>
        <taxon>Enterobacterales</taxon>
        <taxon>Morganellaceae</taxon>
        <taxon>Xenorhabdus</taxon>
    </lineage>
</organism>
<evidence type="ECO:0000313" key="2">
    <source>
        <dbReference type="Proteomes" id="UP000019202"/>
    </source>
</evidence>
<proteinExistence type="predicted"/>
<keyword evidence="2" id="KW-1185">Reference proteome</keyword>
<name>W1J3Q6_9GAMM</name>
<dbReference type="AlphaFoldDB" id="W1J3Q6"/>
<dbReference type="Proteomes" id="UP000019202">
    <property type="component" value="Unassembled WGS sequence"/>
</dbReference>
<dbReference type="EMBL" id="CBXF010000099">
    <property type="protein sequence ID" value="CDL84085.1"/>
    <property type="molecule type" value="Genomic_DNA"/>
</dbReference>
<reference evidence="1" key="1">
    <citation type="submission" date="2013-11" db="EMBL/GenBank/DDBJ databases">
        <title>Draft genome sequence and annotation of the entomopathogenic bacteria, Xenorhabdus cabanillasi strain JM26 and Xenorhabdus szentirmai strain DSM 16338.</title>
        <authorList>
            <person name="Gualtieri M."/>
            <person name="Ogier J.C."/>
            <person name="Pages S."/>
            <person name="Givaudan A."/>
            <person name="Gaudriault S."/>
        </authorList>
    </citation>
    <scope>NUCLEOTIDE SEQUENCE [LARGE SCALE GENOMIC DNA]</scope>
    <source>
        <strain evidence="1">DSM 16338</strain>
    </source>
</reference>
<evidence type="ECO:0000313" key="1">
    <source>
        <dbReference type="EMBL" id="CDL84085.1"/>
    </source>
</evidence>
<sequence length="54" mass="6640">MKLKIRERFKLTRDNYSQYFIEKAKFILSWKISIFYIQLGKTSFIKIVARFTMV</sequence>
<comment type="caution">
    <text evidence="1">The sequence shown here is derived from an EMBL/GenBank/DDBJ whole genome shotgun (WGS) entry which is preliminary data.</text>
</comment>